<evidence type="ECO:0000313" key="1">
    <source>
        <dbReference type="EMBL" id="AXK80108.1"/>
    </source>
</evidence>
<accession>A0A345ZT61</accession>
<dbReference type="Gene3D" id="1.10.600.10">
    <property type="entry name" value="Farnesyl Diphosphate Synthase"/>
    <property type="match status" value="1"/>
</dbReference>
<dbReference type="Pfam" id="PF00494">
    <property type="entry name" value="SQS_PSY"/>
    <property type="match status" value="1"/>
</dbReference>
<dbReference type="OrthoDB" id="9814909at2"/>
<reference evidence="1 2" key="1">
    <citation type="submission" date="2018-07" db="EMBL/GenBank/DDBJ databases">
        <authorList>
            <person name="Quirk P.G."/>
            <person name="Krulwich T.A."/>
        </authorList>
    </citation>
    <scope>NUCLEOTIDE SEQUENCE [LARGE SCALE GENOMIC DNA]</scope>
    <source>
        <strain evidence="1 2">CC-BB4</strain>
    </source>
</reference>
<protein>
    <submittedName>
        <fullName evidence="1">Squalene/phytoene synthase family protein</fullName>
    </submittedName>
</protein>
<dbReference type="AlphaFoldDB" id="A0A345ZT61"/>
<dbReference type="PANTHER" id="PTHR31480">
    <property type="entry name" value="BIFUNCTIONAL LYCOPENE CYCLASE/PHYTOENE SYNTHASE"/>
    <property type="match status" value="1"/>
</dbReference>
<dbReference type="Proteomes" id="UP000254889">
    <property type="component" value="Chromosome"/>
</dbReference>
<dbReference type="GO" id="GO:0016765">
    <property type="term" value="F:transferase activity, transferring alkyl or aryl (other than methyl) groups"/>
    <property type="evidence" value="ECO:0007669"/>
    <property type="project" value="UniProtKB-ARBA"/>
</dbReference>
<evidence type="ECO:0000313" key="2">
    <source>
        <dbReference type="Proteomes" id="UP000254889"/>
    </source>
</evidence>
<dbReference type="InterPro" id="IPR002060">
    <property type="entry name" value="Squ/phyt_synthse"/>
</dbReference>
<sequence>MKSNFDHCAALVRETDRDRYLATLFAPEARREGLFALYAFNGEIARVRDVAREPMPGEIRLQWWREVLEGKRDGEAAAHPVAAALMATVKRHKLSQETLIALIDARTFDLYDDPFPTLDDLDNYAVLTWSALLSLAAQILGAANEASGILLRHAGIALAIDHLLLSLPRHASRHQLYVPLEVLQRHGAKSDELFAGHDSEQLKAALAELRRHARRQLHAAMMEAGQVPVQLMPALLPLALVGPQLARMDRRGYEPFRPEPLSRLRRQWLLWRAARDPKRIFAV</sequence>
<dbReference type="KEGG" id="ptaw:DW352_06000"/>
<name>A0A345ZT61_9HYPH</name>
<dbReference type="EMBL" id="CP031417">
    <property type="protein sequence ID" value="AXK80108.1"/>
    <property type="molecule type" value="Genomic_DNA"/>
</dbReference>
<dbReference type="InterPro" id="IPR008949">
    <property type="entry name" value="Isoprenoid_synthase_dom_sf"/>
</dbReference>
<proteinExistence type="predicted"/>
<keyword evidence="2" id="KW-1185">Reference proteome</keyword>
<organism evidence="1 2">
    <name type="scientific">Pseudolabrys taiwanensis</name>
    <dbReference type="NCBI Taxonomy" id="331696"/>
    <lineage>
        <taxon>Bacteria</taxon>
        <taxon>Pseudomonadati</taxon>
        <taxon>Pseudomonadota</taxon>
        <taxon>Alphaproteobacteria</taxon>
        <taxon>Hyphomicrobiales</taxon>
        <taxon>Xanthobacteraceae</taxon>
        <taxon>Pseudolabrys</taxon>
    </lineage>
</organism>
<dbReference type="RefSeq" id="WP_115689445.1">
    <property type="nucleotide sequence ID" value="NZ_CP031417.1"/>
</dbReference>
<gene>
    <name evidence="1" type="ORF">DW352_06000</name>
</gene>
<dbReference type="SUPFAM" id="SSF48576">
    <property type="entry name" value="Terpenoid synthases"/>
    <property type="match status" value="1"/>
</dbReference>